<proteinExistence type="predicted"/>
<evidence type="ECO:0000256" key="1">
    <source>
        <dbReference type="SAM" id="MobiDB-lite"/>
    </source>
</evidence>
<comment type="caution">
    <text evidence="2">The sequence shown here is derived from an EMBL/GenBank/DDBJ whole genome shotgun (WGS) entry which is preliminary data.</text>
</comment>
<reference evidence="2 3" key="1">
    <citation type="submission" date="2024-04" db="EMBL/GenBank/DDBJ databases">
        <title>Genome assembly C_amara_ONT_v2.</title>
        <authorList>
            <person name="Yant L."/>
            <person name="Moore C."/>
            <person name="Slenker M."/>
        </authorList>
    </citation>
    <scope>NUCLEOTIDE SEQUENCE [LARGE SCALE GENOMIC DNA]</scope>
    <source>
        <tissue evidence="2">Leaf</tissue>
    </source>
</reference>
<evidence type="ECO:0000313" key="3">
    <source>
        <dbReference type="Proteomes" id="UP001558713"/>
    </source>
</evidence>
<name>A0ABD0ZUZ2_CARAN</name>
<organism evidence="2 3">
    <name type="scientific">Cardamine amara subsp. amara</name>
    <dbReference type="NCBI Taxonomy" id="228776"/>
    <lineage>
        <taxon>Eukaryota</taxon>
        <taxon>Viridiplantae</taxon>
        <taxon>Streptophyta</taxon>
        <taxon>Embryophyta</taxon>
        <taxon>Tracheophyta</taxon>
        <taxon>Spermatophyta</taxon>
        <taxon>Magnoliopsida</taxon>
        <taxon>eudicotyledons</taxon>
        <taxon>Gunneridae</taxon>
        <taxon>Pentapetalae</taxon>
        <taxon>rosids</taxon>
        <taxon>malvids</taxon>
        <taxon>Brassicales</taxon>
        <taxon>Brassicaceae</taxon>
        <taxon>Cardamineae</taxon>
        <taxon>Cardamine</taxon>
    </lineage>
</organism>
<keyword evidence="3" id="KW-1185">Reference proteome</keyword>
<dbReference type="AlphaFoldDB" id="A0ABD0ZUZ2"/>
<gene>
    <name evidence="2" type="ORF">V5N11_029093</name>
</gene>
<feature type="region of interest" description="Disordered" evidence="1">
    <location>
        <begin position="229"/>
        <end position="250"/>
    </location>
</feature>
<dbReference type="Pfam" id="PF19239">
    <property type="entry name" value="GIY_YIG_domain"/>
    <property type="match status" value="1"/>
</dbReference>
<evidence type="ECO:0000313" key="2">
    <source>
        <dbReference type="EMBL" id="KAL1195179.1"/>
    </source>
</evidence>
<sequence length="293" mass="33839">MAFILLSKMVKSKINNIRHTISSMQKRKTIMLEISQLLNNRLIVPTLYKREDYKRSKHDNVFSPWRILIESNDWEDFKNGKEGVRSRYRVQNLPRKSCTGIYELGPEYFLFSRLQVVSDRFDDASCSDSVCGVILEDGGYCNRSPVKGRTRCLEHKWQRVSPEKHRSSQPEIFTRQDHNHKGMRINAFLFLENIVKDEKSDTDINEEEGSTRFCEATTKNGLPCARSSPKGSKRCWQHKEKTSGEQSPENIHPDAAKLVACGVKRCNGLICERSPVKGRKRCEEHKGMRICPS</sequence>
<dbReference type="InterPro" id="IPR038909">
    <property type="entry name" value="Effector_transcript"/>
</dbReference>
<dbReference type="EMBL" id="JBANAX010000732">
    <property type="protein sequence ID" value="KAL1195179.1"/>
    <property type="molecule type" value="Genomic_DNA"/>
</dbReference>
<dbReference type="PANTHER" id="PTHR35133">
    <property type="entry name" value="PROTEIN EFFECTOR OF TRANSCRIPTION 2-RELATED"/>
    <property type="match status" value="1"/>
</dbReference>
<protein>
    <submittedName>
        <fullName evidence="2">Protein EFFECTOR OF TRANSCRIPTION 2</fullName>
    </submittedName>
</protein>
<dbReference type="PANTHER" id="PTHR35133:SF1">
    <property type="entry name" value="PROTEIN EFFECTOR OF TRANSCRIPTION 2-RELATED"/>
    <property type="match status" value="1"/>
</dbReference>
<dbReference type="Proteomes" id="UP001558713">
    <property type="component" value="Unassembled WGS sequence"/>
</dbReference>
<accession>A0ABD0ZUZ2</accession>